<evidence type="ECO:0000256" key="11">
    <source>
        <dbReference type="ARBA" id="ARBA00022840"/>
    </source>
</evidence>
<name>A0A031LRD6_9CREN</name>
<dbReference type="InterPro" id="IPR020568">
    <property type="entry name" value="Ribosomal_Su5_D2-typ_SF"/>
</dbReference>
<dbReference type="Pfam" id="PF08544">
    <property type="entry name" value="GHMP_kinases_C"/>
    <property type="match status" value="1"/>
</dbReference>
<feature type="binding site" evidence="14">
    <location>
        <begin position="67"/>
        <end position="77"/>
    </location>
    <ligand>
        <name>ATP</name>
        <dbReference type="ChEBI" id="CHEBI:30616"/>
    </ligand>
</feature>
<evidence type="ECO:0000256" key="13">
    <source>
        <dbReference type="ARBA" id="ARBA00048567"/>
    </source>
</evidence>
<gene>
    <name evidence="14" type="primary">aroK</name>
    <name evidence="17" type="ORF">CM19_06275</name>
</gene>
<evidence type="ECO:0000256" key="6">
    <source>
        <dbReference type="ARBA" id="ARBA00022490"/>
    </source>
</evidence>
<evidence type="ECO:0000256" key="12">
    <source>
        <dbReference type="ARBA" id="ARBA00023141"/>
    </source>
</evidence>
<dbReference type="UniPathway" id="UPA00053">
    <property type="reaction ID" value="UER00088"/>
</dbReference>
<dbReference type="PIRSF" id="PIRSF005758">
    <property type="entry name" value="Shikimt_kin_arch"/>
    <property type="match status" value="1"/>
</dbReference>
<feature type="domain" description="GHMP kinase C-terminal" evidence="16">
    <location>
        <begin position="177"/>
        <end position="243"/>
    </location>
</feature>
<dbReference type="Proteomes" id="UP000024332">
    <property type="component" value="Unassembled WGS sequence"/>
</dbReference>
<dbReference type="GO" id="GO:0005737">
    <property type="term" value="C:cytoplasm"/>
    <property type="evidence" value="ECO:0007669"/>
    <property type="project" value="UniProtKB-SubCell"/>
</dbReference>
<dbReference type="GO" id="GO:0008652">
    <property type="term" value="P:amino acid biosynthetic process"/>
    <property type="evidence" value="ECO:0007669"/>
    <property type="project" value="UniProtKB-KW"/>
</dbReference>
<keyword evidence="9 14" id="KW-0547">Nucleotide-binding</keyword>
<evidence type="ECO:0000256" key="1">
    <source>
        <dbReference type="ARBA" id="ARBA00004496"/>
    </source>
</evidence>
<evidence type="ECO:0000259" key="15">
    <source>
        <dbReference type="Pfam" id="PF00288"/>
    </source>
</evidence>
<dbReference type="GO" id="GO:0004765">
    <property type="term" value="F:shikimate kinase activity"/>
    <property type="evidence" value="ECO:0007669"/>
    <property type="project" value="UniProtKB-UniRule"/>
</dbReference>
<comment type="similarity">
    <text evidence="3 14">Belongs to the GHMP kinase family. Archaeal shikimate kinase subfamily.</text>
</comment>
<evidence type="ECO:0000256" key="8">
    <source>
        <dbReference type="ARBA" id="ARBA00022679"/>
    </source>
</evidence>
<sequence length="256" mass="27644">MRAYGGISVVNALPSWYGSSMAIDLKVDVSIEPGKYKGDSSLIKEIVRFINEKYGINFDVKINSEIPQKSGLKGSSAVSVALLAEVSKKYDIQIDIPKMSAILSIKAGVSFTGALDDAISSYFGGISYTYNKGFEVIGKANPPKDIAILVLPQGNRPNFNPWAFRNYSTLFREFFRISLNDPLKAMRLNGIAVGEILGYSMNIVDELLRKGALAAGISGNGPSYFAVTKEGDEGPVIEVLNTMGKVIVTRAVTLEG</sequence>
<evidence type="ECO:0000256" key="3">
    <source>
        <dbReference type="ARBA" id="ARBA00010202"/>
    </source>
</evidence>
<reference evidence="17 18" key="1">
    <citation type="submission" date="2014-03" db="EMBL/GenBank/DDBJ databases">
        <title>Draft genome sequence of the novel thermoacidophilic archaea Acidianus copahuensis ALE1 strain, isolated from Copahue volcanic area in Neuquen Argentina.</title>
        <authorList>
            <person name="Urbieta M.S."/>
            <person name="Rascovan N."/>
            <person name="Castro C."/>
            <person name="Revale S."/>
            <person name="Giaveno M.A."/>
            <person name="Vazquez M.P."/>
            <person name="Donati E.R."/>
        </authorList>
    </citation>
    <scope>NUCLEOTIDE SEQUENCE [LARGE SCALE GENOMIC DNA]</scope>
    <source>
        <strain evidence="17 18">ALE1</strain>
    </source>
</reference>
<dbReference type="InterPro" id="IPR036554">
    <property type="entry name" value="GHMP_kinase_C_sf"/>
</dbReference>
<dbReference type="GO" id="GO:0005524">
    <property type="term" value="F:ATP binding"/>
    <property type="evidence" value="ECO:0007669"/>
    <property type="project" value="UniProtKB-UniRule"/>
</dbReference>
<evidence type="ECO:0000313" key="18">
    <source>
        <dbReference type="Proteomes" id="UP000024332"/>
    </source>
</evidence>
<dbReference type="EMBL" id="JFZT01000039">
    <property type="protein sequence ID" value="EZQ06964.1"/>
    <property type="molecule type" value="Genomic_DNA"/>
</dbReference>
<dbReference type="SUPFAM" id="SSF54211">
    <property type="entry name" value="Ribosomal protein S5 domain 2-like"/>
    <property type="match status" value="1"/>
</dbReference>
<feature type="domain" description="GHMP kinase N-terminal" evidence="15">
    <location>
        <begin position="42"/>
        <end position="125"/>
    </location>
</feature>
<keyword evidence="18" id="KW-1185">Reference proteome</keyword>
<comment type="pathway">
    <text evidence="2 14">Metabolic intermediate biosynthesis; chorismate biosynthesis; chorismate from D-erythrose 4-phosphate and phosphoenolpyruvate: step 5/7.</text>
</comment>
<evidence type="ECO:0000256" key="10">
    <source>
        <dbReference type="ARBA" id="ARBA00022777"/>
    </source>
</evidence>
<keyword evidence="11 14" id="KW-0067">ATP-binding</keyword>
<dbReference type="InterPro" id="IPR013750">
    <property type="entry name" value="GHMP_kinase_C_dom"/>
</dbReference>
<dbReference type="Pfam" id="PF00288">
    <property type="entry name" value="GHMP_kinases_N"/>
    <property type="match status" value="1"/>
</dbReference>
<dbReference type="HAMAP" id="MF_00370">
    <property type="entry name" value="Shik_kinase_arch"/>
    <property type="match status" value="1"/>
</dbReference>
<dbReference type="RefSeq" id="WP_048099487.1">
    <property type="nucleotide sequence ID" value="NZ_JFZT01000039.1"/>
</dbReference>
<dbReference type="STRING" id="1160895.CM19_06275"/>
<evidence type="ECO:0000256" key="7">
    <source>
        <dbReference type="ARBA" id="ARBA00022605"/>
    </source>
</evidence>
<keyword evidence="7 14" id="KW-0028">Amino-acid biosynthesis</keyword>
<dbReference type="GO" id="GO:0009073">
    <property type="term" value="P:aromatic amino acid family biosynthetic process"/>
    <property type="evidence" value="ECO:0007669"/>
    <property type="project" value="UniProtKB-KW"/>
</dbReference>
<keyword evidence="10 14" id="KW-0418">Kinase</keyword>
<dbReference type="EC" id="2.7.1.71" evidence="4 14"/>
<comment type="subcellular location">
    <subcellularLocation>
        <location evidence="1 14">Cytoplasm</location>
    </subcellularLocation>
</comment>
<dbReference type="InterPro" id="IPR014721">
    <property type="entry name" value="Ribsml_uS5_D2-typ_fold_subgr"/>
</dbReference>
<keyword evidence="6 14" id="KW-0963">Cytoplasm</keyword>
<evidence type="ECO:0000256" key="2">
    <source>
        <dbReference type="ARBA" id="ARBA00004842"/>
    </source>
</evidence>
<evidence type="ECO:0000256" key="4">
    <source>
        <dbReference type="ARBA" id="ARBA00012154"/>
    </source>
</evidence>
<dbReference type="AlphaFoldDB" id="A0A031LRD6"/>
<evidence type="ECO:0000313" key="17">
    <source>
        <dbReference type="EMBL" id="EZQ06964.1"/>
    </source>
</evidence>
<proteinExistence type="inferred from homology"/>
<dbReference type="OrthoDB" id="9602at2157"/>
<dbReference type="NCBIfam" id="TIGR01920">
    <property type="entry name" value="Shik_kin_archae"/>
    <property type="match status" value="1"/>
</dbReference>
<accession>A0A031LRD6</accession>
<dbReference type="InterPro" id="IPR006204">
    <property type="entry name" value="GHMP_kinase_N_dom"/>
</dbReference>
<dbReference type="PANTHER" id="PTHR20861:SF3">
    <property type="entry name" value="SHIKIMATE KINASE"/>
    <property type="match status" value="1"/>
</dbReference>
<evidence type="ECO:0000256" key="5">
    <source>
        <dbReference type="ARBA" id="ARBA00013853"/>
    </source>
</evidence>
<comment type="catalytic activity">
    <reaction evidence="13 14">
        <text>shikimate + ATP = 3-phosphoshikimate + ADP + H(+)</text>
        <dbReference type="Rhea" id="RHEA:13121"/>
        <dbReference type="ChEBI" id="CHEBI:15378"/>
        <dbReference type="ChEBI" id="CHEBI:30616"/>
        <dbReference type="ChEBI" id="CHEBI:36208"/>
        <dbReference type="ChEBI" id="CHEBI:145989"/>
        <dbReference type="ChEBI" id="CHEBI:456216"/>
        <dbReference type="EC" id="2.7.1.71"/>
    </reaction>
</comment>
<dbReference type="InterPro" id="IPR010189">
    <property type="entry name" value="SK_arc"/>
</dbReference>
<dbReference type="PANTHER" id="PTHR20861">
    <property type="entry name" value="HOMOSERINE/4-DIPHOSPHOCYTIDYL-2-C-METHYL-D-ERYTHRITOL KINASE"/>
    <property type="match status" value="1"/>
</dbReference>
<keyword evidence="12 14" id="KW-0057">Aromatic amino acid biosynthesis</keyword>
<keyword evidence="8 14" id="KW-0808">Transferase</keyword>
<evidence type="ECO:0000256" key="14">
    <source>
        <dbReference type="HAMAP-Rule" id="MF_00370"/>
    </source>
</evidence>
<protein>
    <recommendedName>
        <fullName evidence="5 14">Shikimate kinase</fullName>
        <shortName evidence="14">SK</shortName>
        <ecNumber evidence="4 14">2.7.1.71</ecNumber>
    </recommendedName>
</protein>
<evidence type="ECO:0000259" key="16">
    <source>
        <dbReference type="Pfam" id="PF08544"/>
    </source>
</evidence>
<dbReference type="Gene3D" id="3.30.230.10">
    <property type="match status" value="1"/>
</dbReference>
<organism evidence="17 18">
    <name type="scientific">Candidatus Acidianus copahuensis</name>
    <dbReference type="NCBI Taxonomy" id="1160895"/>
    <lineage>
        <taxon>Archaea</taxon>
        <taxon>Thermoproteota</taxon>
        <taxon>Thermoprotei</taxon>
        <taxon>Sulfolobales</taxon>
        <taxon>Sulfolobaceae</taxon>
        <taxon>Acidianus</taxon>
    </lineage>
</organism>
<evidence type="ECO:0000256" key="9">
    <source>
        <dbReference type="ARBA" id="ARBA00022741"/>
    </source>
</evidence>
<dbReference type="SUPFAM" id="SSF55060">
    <property type="entry name" value="GHMP Kinase, C-terminal domain"/>
    <property type="match status" value="1"/>
</dbReference>
<comment type="caution">
    <text evidence="17">The sequence shown here is derived from an EMBL/GenBank/DDBJ whole genome shotgun (WGS) entry which is preliminary data.</text>
</comment>
<dbReference type="GO" id="GO:0009423">
    <property type="term" value="P:chorismate biosynthetic process"/>
    <property type="evidence" value="ECO:0007669"/>
    <property type="project" value="UniProtKB-UniRule"/>
</dbReference>